<dbReference type="Pfam" id="PF00772">
    <property type="entry name" value="DnaB"/>
    <property type="match status" value="1"/>
</dbReference>
<dbReference type="GO" id="GO:0006269">
    <property type="term" value="P:DNA replication, synthesis of primer"/>
    <property type="evidence" value="ECO:0007669"/>
    <property type="project" value="UniProtKB-UniRule"/>
</dbReference>
<dbReference type="GO" id="GO:0005829">
    <property type="term" value="C:cytosol"/>
    <property type="evidence" value="ECO:0007669"/>
    <property type="project" value="TreeGrafter"/>
</dbReference>
<sequence>MSDPKQPPYSIEAEQSVLGGLMLDNRAWNELADRLAETDFYRADHGLIYRAICDLIGANRPCDFVTLSEHLRAQNKLDEAGGLSYLGTLAADTPSAANIVAYADIVRERSILRSLIAAGQDISDLGFRADGRAPQELIDMAEQKVFGIRERGMRTQGGAVGMQQIMAAVFDRISSVRDNPGGSAGLATGFTEFDNKTSGLGEGDLMILAARPSMGKTTLAVNIAEYVAFERKEAVAIFSMEMSAEQIGYRVISSRGGIPMQKLRSGELSDQEMDQLTWTINRLREAPMFIDETGALSPNDLRARARRLSQKEKIKLIVVDYIQLMQVPGTKDNRTSEISEISRSLKALAKELKLPIIALSQLNRGVEQRDNKRPRMSDLRESGGIEQDADLVVFIYRDWVYNKTSDETQAEIIIAKQRNGPLGSIPLEFHGQYTRFENARIPFAGGEYSE</sequence>
<dbReference type="GO" id="GO:0016887">
    <property type="term" value="F:ATP hydrolysis activity"/>
    <property type="evidence" value="ECO:0007669"/>
    <property type="project" value="RHEA"/>
</dbReference>
<dbReference type="InterPro" id="IPR016136">
    <property type="entry name" value="DNA_helicase_N/primase_C"/>
</dbReference>
<keyword evidence="16" id="KW-1185">Reference proteome</keyword>
<dbReference type="GO" id="GO:0043139">
    <property type="term" value="F:5'-3' DNA helicase activity"/>
    <property type="evidence" value="ECO:0007669"/>
    <property type="project" value="UniProtKB-EC"/>
</dbReference>
<evidence type="ECO:0000256" key="5">
    <source>
        <dbReference type="ARBA" id="ARBA00022801"/>
    </source>
</evidence>
<protein>
    <recommendedName>
        <fullName evidence="12 13">Replicative DNA helicase</fullName>
        <ecNumber evidence="12 13">5.6.2.3</ecNumber>
    </recommendedName>
</protein>
<evidence type="ECO:0000256" key="2">
    <source>
        <dbReference type="ARBA" id="ARBA00022515"/>
    </source>
</evidence>
<feature type="domain" description="SF4 helicase" evidence="14">
    <location>
        <begin position="179"/>
        <end position="443"/>
    </location>
</feature>
<dbReference type="Gene3D" id="3.40.50.300">
    <property type="entry name" value="P-loop containing nucleotide triphosphate hydrolases"/>
    <property type="match status" value="1"/>
</dbReference>
<dbReference type="STRING" id="490188.SAMN04488068_2490"/>
<dbReference type="InterPro" id="IPR003593">
    <property type="entry name" value="AAA+_ATPase"/>
</dbReference>
<dbReference type="InterPro" id="IPR036185">
    <property type="entry name" value="DNA_heli_DnaB-like_N_sf"/>
</dbReference>
<gene>
    <name evidence="15" type="ORF">SAMN04488068_2490</name>
</gene>
<dbReference type="GO" id="GO:0042802">
    <property type="term" value="F:identical protein binding"/>
    <property type="evidence" value="ECO:0007669"/>
    <property type="project" value="UniProtKB-ARBA"/>
</dbReference>
<dbReference type="SUPFAM" id="SSF48024">
    <property type="entry name" value="N-terminal domain of DnaB helicase"/>
    <property type="match status" value="1"/>
</dbReference>
<evidence type="ECO:0000256" key="10">
    <source>
        <dbReference type="ARBA" id="ARBA00044932"/>
    </source>
</evidence>
<dbReference type="OrthoDB" id="9773982at2"/>
<dbReference type="FunFam" id="3.40.50.300:FF:000076">
    <property type="entry name" value="Replicative DNA helicase"/>
    <property type="match status" value="1"/>
</dbReference>
<dbReference type="PANTHER" id="PTHR30153:SF2">
    <property type="entry name" value="REPLICATIVE DNA HELICASE"/>
    <property type="match status" value="1"/>
</dbReference>
<dbReference type="EMBL" id="FQWZ01000005">
    <property type="protein sequence ID" value="SHH08664.1"/>
    <property type="molecule type" value="Genomic_DNA"/>
</dbReference>
<accession>A0A1M5Q3J9</accession>
<evidence type="ECO:0000256" key="9">
    <source>
        <dbReference type="ARBA" id="ARBA00023235"/>
    </source>
</evidence>
<evidence type="ECO:0000256" key="13">
    <source>
        <dbReference type="RuleBase" id="RU362085"/>
    </source>
</evidence>
<dbReference type="Proteomes" id="UP000199758">
    <property type="component" value="Unassembled WGS sequence"/>
</dbReference>
<dbReference type="AlphaFoldDB" id="A0A1M5Q3J9"/>
<dbReference type="GO" id="GO:0003677">
    <property type="term" value="F:DNA binding"/>
    <property type="evidence" value="ECO:0007669"/>
    <property type="project" value="UniProtKB-UniRule"/>
</dbReference>
<comment type="function">
    <text evidence="10 13">The main replicative DNA helicase, it participates in initiation and elongation during chromosome replication. Travels ahead of the DNA replisome, separating dsDNA into templates for DNA synthesis. A processive ATP-dependent 5'-3' DNA helicase it has DNA-dependent ATPase activity.</text>
</comment>
<dbReference type="CDD" id="cd00984">
    <property type="entry name" value="DnaB_C"/>
    <property type="match status" value="1"/>
</dbReference>
<dbReference type="Gene3D" id="1.10.860.10">
    <property type="entry name" value="DNAb Helicase, Chain A"/>
    <property type="match status" value="1"/>
</dbReference>
<dbReference type="RefSeq" id="WP_072897974.1">
    <property type="nucleotide sequence ID" value="NZ_FQWZ01000005.1"/>
</dbReference>
<reference evidence="15 16" key="1">
    <citation type="submission" date="2016-11" db="EMBL/GenBank/DDBJ databases">
        <authorList>
            <person name="Jaros S."/>
            <person name="Januszkiewicz K."/>
            <person name="Wedrychowicz H."/>
        </authorList>
    </citation>
    <scope>NUCLEOTIDE SEQUENCE [LARGE SCALE GENOMIC DNA]</scope>
    <source>
        <strain evidence="15 16">CGMCC 1.7049</strain>
    </source>
</reference>
<evidence type="ECO:0000256" key="8">
    <source>
        <dbReference type="ARBA" id="ARBA00023125"/>
    </source>
</evidence>
<name>A0A1M5Q3J9_9GAMM</name>
<dbReference type="EC" id="5.6.2.3" evidence="12 13"/>
<dbReference type="InterPro" id="IPR027417">
    <property type="entry name" value="P-loop_NTPase"/>
</dbReference>
<evidence type="ECO:0000256" key="1">
    <source>
        <dbReference type="ARBA" id="ARBA00008428"/>
    </source>
</evidence>
<keyword evidence="7 13" id="KW-0067">ATP-binding</keyword>
<evidence type="ECO:0000256" key="11">
    <source>
        <dbReference type="ARBA" id="ARBA00048954"/>
    </source>
</evidence>
<evidence type="ECO:0000256" key="4">
    <source>
        <dbReference type="ARBA" id="ARBA00022741"/>
    </source>
</evidence>
<dbReference type="NCBIfam" id="TIGR00665">
    <property type="entry name" value="DnaB"/>
    <property type="match status" value="1"/>
</dbReference>
<keyword evidence="8 13" id="KW-0238">DNA-binding</keyword>
<evidence type="ECO:0000256" key="3">
    <source>
        <dbReference type="ARBA" id="ARBA00022705"/>
    </source>
</evidence>
<dbReference type="GO" id="GO:1990077">
    <property type="term" value="C:primosome complex"/>
    <property type="evidence" value="ECO:0007669"/>
    <property type="project" value="UniProtKB-UniRule"/>
</dbReference>
<evidence type="ECO:0000313" key="16">
    <source>
        <dbReference type="Proteomes" id="UP000199758"/>
    </source>
</evidence>
<evidence type="ECO:0000256" key="6">
    <source>
        <dbReference type="ARBA" id="ARBA00022806"/>
    </source>
</evidence>
<dbReference type="PANTHER" id="PTHR30153">
    <property type="entry name" value="REPLICATIVE DNA HELICASE DNAB"/>
    <property type="match status" value="1"/>
</dbReference>
<dbReference type="SUPFAM" id="SSF52540">
    <property type="entry name" value="P-loop containing nucleoside triphosphate hydrolases"/>
    <property type="match status" value="1"/>
</dbReference>
<keyword evidence="2 13" id="KW-0639">Primosome</keyword>
<comment type="similarity">
    <text evidence="1 13">Belongs to the helicase family. DnaB subfamily.</text>
</comment>
<evidence type="ECO:0000313" key="15">
    <source>
        <dbReference type="EMBL" id="SHH08664.1"/>
    </source>
</evidence>
<organism evidence="15 16">
    <name type="scientific">Hydrocarboniphaga daqingensis</name>
    <dbReference type="NCBI Taxonomy" id="490188"/>
    <lineage>
        <taxon>Bacteria</taxon>
        <taxon>Pseudomonadati</taxon>
        <taxon>Pseudomonadota</taxon>
        <taxon>Gammaproteobacteria</taxon>
        <taxon>Nevskiales</taxon>
        <taxon>Nevskiaceae</taxon>
        <taxon>Hydrocarboniphaga</taxon>
    </lineage>
</organism>
<dbReference type="InterPro" id="IPR007693">
    <property type="entry name" value="DNA_helicase_DnaB-like_N"/>
</dbReference>
<keyword evidence="9" id="KW-0413">Isomerase</keyword>
<comment type="catalytic activity">
    <reaction evidence="11 13">
        <text>ATP + H2O = ADP + phosphate + H(+)</text>
        <dbReference type="Rhea" id="RHEA:13065"/>
        <dbReference type="ChEBI" id="CHEBI:15377"/>
        <dbReference type="ChEBI" id="CHEBI:15378"/>
        <dbReference type="ChEBI" id="CHEBI:30616"/>
        <dbReference type="ChEBI" id="CHEBI:43474"/>
        <dbReference type="ChEBI" id="CHEBI:456216"/>
        <dbReference type="EC" id="5.6.2.3"/>
    </reaction>
</comment>
<keyword evidence="4 13" id="KW-0547">Nucleotide-binding</keyword>
<dbReference type="GO" id="GO:0005524">
    <property type="term" value="F:ATP binding"/>
    <property type="evidence" value="ECO:0007669"/>
    <property type="project" value="UniProtKB-UniRule"/>
</dbReference>
<keyword evidence="5 13" id="KW-0378">Hydrolase</keyword>
<dbReference type="NCBIfam" id="NF004384">
    <property type="entry name" value="PRK05748.1"/>
    <property type="match status" value="1"/>
</dbReference>
<dbReference type="SMART" id="SM00382">
    <property type="entry name" value="AAA"/>
    <property type="match status" value="1"/>
</dbReference>
<dbReference type="Pfam" id="PF03796">
    <property type="entry name" value="DnaB_C"/>
    <property type="match status" value="1"/>
</dbReference>
<keyword evidence="3 13" id="KW-0235">DNA replication</keyword>
<evidence type="ECO:0000256" key="7">
    <source>
        <dbReference type="ARBA" id="ARBA00022840"/>
    </source>
</evidence>
<keyword evidence="6 13" id="KW-0347">Helicase</keyword>
<dbReference type="PROSITE" id="PS51199">
    <property type="entry name" value="SF4_HELICASE"/>
    <property type="match status" value="1"/>
</dbReference>
<evidence type="ECO:0000256" key="12">
    <source>
        <dbReference type="NCBIfam" id="TIGR00665"/>
    </source>
</evidence>
<dbReference type="FunFam" id="1.10.860.10:FF:000001">
    <property type="entry name" value="Replicative DNA helicase"/>
    <property type="match status" value="1"/>
</dbReference>
<dbReference type="InterPro" id="IPR007694">
    <property type="entry name" value="DNA_helicase_DnaB-like_C"/>
</dbReference>
<dbReference type="InterPro" id="IPR007692">
    <property type="entry name" value="DNA_helicase_DnaB"/>
</dbReference>
<proteinExistence type="inferred from homology"/>
<evidence type="ECO:0000259" key="14">
    <source>
        <dbReference type="PROSITE" id="PS51199"/>
    </source>
</evidence>